<sequence>MSQVGMSLTVNISKQGRRFVAYSPALDISTSGKDEVEAKKRFEELVAIFFEELKETGTTDDVLTELGWHKGQPTTPKSTVSEWMPPHTTQVEVRVPAFA</sequence>
<reference evidence="2" key="1">
    <citation type="submission" date="2017-09" db="EMBL/GenBank/DDBJ databases">
        <title>Depth-based differentiation of microbial function through sediment-hosted aquifers and enrichment of novel symbionts in the deep terrestrial subsurface.</title>
        <authorList>
            <person name="Probst A.J."/>
            <person name="Ladd B."/>
            <person name="Jarett J.K."/>
            <person name="Geller-Mcgrath D.E."/>
            <person name="Sieber C.M.K."/>
            <person name="Emerson J.B."/>
            <person name="Anantharaman K."/>
            <person name="Thomas B.C."/>
            <person name="Malmstrom R."/>
            <person name="Stieglmeier M."/>
            <person name="Klingl A."/>
            <person name="Woyke T."/>
            <person name="Ryan C.M."/>
            <person name="Banfield J.F."/>
        </authorList>
    </citation>
    <scope>NUCLEOTIDE SEQUENCE [LARGE SCALE GENOMIC DNA]</scope>
</reference>
<proteinExistence type="predicted"/>
<dbReference type="EMBL" id="PFBK01000003">
    <property type="protein sequence ID" value="PIR83926.1"/>
    <property type="molecule type" value="Genomic_DNA"/>
</dbReference>
<evidence type="ECO:0000313" key="1">
    <source>
        <dbReference type="EMBL" id="PIR83926.1"/>
    </source>
</evidence>
<dbReference type="Proteomes" id="UP000231192">
    <property type="component" value="Unassembled WGS sequence"/>
</dbReference>
<dbReference type="AlphaFoldDB" id="A0A2H0UE23"/>
<evidence type="ECO:0008006" key="3">
    <source>
        <dbReference type="Google" id="ProtNLM"/>
    </source>
</evidence>
<name>A0A2H0UE23_9BACT</name>
<evidence type="ECO:0000313" key="2">
    <source>
        <dbReference type="Proteomes" id="UP000231192"/>
    </source>
</evidence>
<accession>A0A2H0UE23</accession>
<protein>
    <recommendedName>
        <fullName evidence="3">Type II toxin-antitoxin system HicB family antitoxin</fullName>
    </recommendedName>
</protein>
<comment type="caution">
    <text evidence="1">The sequence shown here is derived from an EMBL/GenBank/DDBJ whole genome shotgun (WGS) entry which is preliminary data.</text>
</comment>
<gene>
    <name evidence="1" type="ORF">COU18_00740</name>
</gene>
<organism evidence="1 2">
    <name type="scientific">Candidatus Kaiserbacteria bacterium CG10_big_fil_rev_8_21_14_0_10_51_14</name>
    <dbReference type="NCBI Taxonomy" id="1974610"/>
    <lineage>
        <taxon>Bacteria</taxon>
        <taxon>Candidatus Kaiseribacteriota</taxon>
    </lineage>
</organism>